<dbReference type="Gene3D" id="3.30.200.20">
    <property type="entry name" value="Phosphorylase Kinase, domain 1"/>
    <property type="match status" value="1"/>
</dbReference>
<keyword evidence="1" id="KW-0808">Transferase</keyword>
<dbReference type="InterPro" id="IPR008271">
    <property type="entry name" value="Ser/Thr_kinase_AS"/>
</dbReference>
<dbReference type="STRING" id="1214573.A0A0G2G0V1"/>
<comment type="caution">
    <text evidence="8">The sequence shown here is derived from an EMBL/GenBank/DDBJ whole genome shotgun (WGS) entry which is preliminary data.</text>
</comment>
<dbReference type="PROSITE" id="PS00108">
    <property type="entry name" value="PROTEIN_KINASE_ST"/>
    <property type="match status" value="1"/>
</dbReference>
<evidence type="ECO:0000256" key="3">
    <source>
        <dbReference type="ARBA" id="ARBA00022777"/>
    </source>
</evidence>
<dbReference type="GO" id="GO:0110031">
    <property type="term" value="P:negative regulation of G2/MI transition of meiotic cell cycle"/>
    <property type="evidence" value="ECO:0007669"/>
    <property type="project" value="TreeGrafter"/>
</dbReference>
<dbReference type="Gene3D" id="1.10.510.10">
    <property type="entry name" value="Transferase(Phosphotransferase) domain 1"/>
    <property type="match status" value="1"/>
</dbReference>
<dbReference type="EMBL" id="LCUC01000004">
    <property type="protein sequence ID" value="KKY39961.1"/>
    <property type="molecule type" value="Genomic_DNA"/>
</dbReference>
<dbReference type="AlphaFoldDB" id="A0A0G2G0V1"/>
<reference evidence="8 9" key="1">
    <citation type="submission" date="2015-05" db="EMBL/GenBank/DDBJ databases">
        <title>Distinctive expansion of gene families associated with plant cell wall degradation and secondary metabolism in the genomes of grapevine trunk pathogens.</title>
        <authorList>
            <person name="Lawrence D.P."/>
            <person name="Travadon R."/>
            <person name="Rolshausen P.E."/>
            <person name="Baumgartner K."/>
        </authorList>
    </citation>
    <scope>NUCLEOTIDE SEQUENCE [LARGE SCALE GENOMIC DNA]</scope>
    <source>
        <strain evidence="8">DA912</strain>
    </source>
</reference>
<name>A0A0G2G0V1_9PEZI</name>
<evidence type="ECO:0000256" key="2">
    <source>
        <dbReference type="ARBA" id="ARBA00022741"/>
    </source>
</evidence>
<dbReference type="PANTHER" id="PTHR11042:SF196">
    <property type="entry name" value="MITOSIS INHIBITOR PROTEIN KINASE SWE1"/>
    <property type="match status" value="1"/>
</dbReference>
<reference evidence="8 9" key="2">
    <citation type="submission" date="2015-05" db="EMBL/GenBank/DDBJ databases">
        <authorList>
            <person name="Morales-Cruz A."/>
            <person name="Amrine K.C."/>
            <person name="Cantu D."/>
        </authorList>
    </citation>
    <scope>NUCLEOTIDE SEQUENCE [LARGE SCALE GENOMIC DNA]</scope>
    <source>
        <strain evidence="8">DA912</strain>
    </source>
</reference>
<gene>
    <name evidence="8" type="ORF">UCDDA912_g00005</name>
</gene>
<accession>A0A0G2G0V1</accession>
<evidence type="ECO:0000313" key="9">
    <source>
        <dbReference type="Proteomes" id="UP000034680"/>
    </source>
</evidence>
<dbReference type="PROSITE" id="PS50011">
    <property type="entry name" value="PROTEIN_KINASE_DOM"/>
    <property type="match status" value="1"/>
</dbReference>
<dbReference type="InterPro" id="IPR050339">
    <property type="entry name" value="CC_SR_Kinase"/>
</dbReference>
<proteinExistence type="inferred from homology"/>
<keyword evidence="3 8" id="KW-0418">Kinase</keyword>
<dbReference type="GO" id="GO:0005524">
    <property type="term" value="F:ATP binding"/>
    <property type="evidence" value="ECO:0007669"/>
    <property type="project" value="UniProtKB-KW"/>
</dbReference>
<evidence type="ECO:0000256" key="5">
    <source>
        <dbReference type="ARBA" id="ARBA00037982"/>
    </source>
</evidence>
<dbReference type="Proteomes" id="UP000034680">
    <property type="component" value="Unassembled WGS sequence"/>
</dbReference>
<evidence type="ECO:0000259" key="7">
    <source>
        <dbReference type="PROSITE" id="PS50011"/>
    </source>
</evidence>
<dbReference type="InterPro" id="IPR000719">
    <property type="entry name" value="Prot_kinase_dom"/>
</dbReference>
<keyword evidence="9" id="KW-1185">Reference proteome</keyword>
<evidence type="ECO:0000313" key="8">
    <source>
        <dbReference type="EMBL" id="KKY39961.1"/>
    </source>
</evidence>
<evidence type="ECO:0000256" key="1">
    <source>
        <dbReference type="ARBA" id="ARBA00022679"/>
    </source>
</evidence>
<dbReference type="SUPFAM" id="SSF56112">
    <property type="entry name" value="Protein kinase-like (PK-like)"/>
    <property type="match status" value="1"/>
</dbReference>
<dbReference type="Pfam" id="PF00069">
    <property type="entry name" value="Pkinase"/>
    <property type="match status" value="1"/>
</dbReference>
<feature type="domain" description="Protein kinase" evidence="7">
    <location>
        <begin position="7"/>
        <end position="367"/>
    </location>
</feature>
<dbReference type="PANTHER" id="PTHR11042">
    <property type="entry name" value="EUKARYOTIC TRANSLATION INITIATION FACTOR 2-ALPHA KINASE EIF2-ALPHA KINASE -RELATED"/>
    <property type="match status" value="1"/>
</dbReference>
<protein>
    <submittedName>
        <fullName evidence="8">Putative mitosis inhibitor protein kinase swe1</fullName>
    </submittedName>
</protein>
<evidence type="ECO:0000256" key="6">
    <source>
        <dbReference type="SAM" id="MobiDB-lite"/>
    </source>
</evidence>
<keyword evidence="2" id="KW-0547">Nucleotide-binding</keyword>
<dbReference type="InterPro" id="IPR011009">
    <property type="entry name" value="Kinase-like_dom_sf"/>
</dbReference>
<feature type="region of interest" description="Disordered" evidence="6">
    <location>
        <begin position="377"/>
        <end position="401"/>
    </location>
</feature>
<evidence type="ECO:0000256" key="4">
    <source>
        <dbReference type="ARBA" id="ARBA00022840"/>
    </source>
</evidence>
<organism evidence="8 9">
    <name type="scientific">Diaporthe ampelina</name>
    <dbReference type="NCBI Taxonomy" id="1214573"/>
    <lineage>
        <taxon>Eukaryota</taxon>
        <taxon>Fungi</taxon>
        <taxon>Dikarya</taxon>
        <taxon>Ascomycota</taxon>
        <taxon>Pezizomycotina</taxon>
        <taxon>Sordariomycetes</taxon>
        <taxon>Sordariomycetidae</taxon>
        <taxon>Diaporthales</taxon>
        <taxon>Diaporthaceae</taxon>
        <taxon>Diaporthe</taxon>
    </lineage>
</organism>
<dbReference type="OrthoDB" id="5337378at2759"/>
<comment type="similarity">
    <text evidence="5">Belongs to the protein kinase superfamily. Ser/Thr protein kinase family. GCN2 subfamily.</text>
</comment>
<dbReference type="GO" id="GO:0005737">
    <property type="term" value="C:cytoplasm"/>
    <property type="evidence" value="ECO:0007669"/>
    <property type="project" value="TreeGrafter"/>
</dbReference>
<dbReference type="GO" id="GO:0005634">
    <property type="term" value="C:nucleus"/>
    <property type="evidence" value="ECO:0007669"/>
    <property type="project" value="TreeGrafter"/>
</dbReference>
<keyword evidence="4" id="KW-0067">ATP-binding</keyword>
<sequence>MVLNSLFDHVELIGKGEFSQVFKATEINEQKAAASISGTPGTPPTPSQARVFAVKKTRLPFFGAKDRESKLREVNILKALRGYPHVLQYVDSWEKQFHLYIQTEYCEEGSLSEFLGNVGSAGRLDDFRIWKILVEASMGLQSIHEAGFIHLDFKPANVLINYEGTLKIGDFGLATTWPAARGIEGEGDRRYIAPEILQGKYDKPADVFALGLIMFEIASNVWLPDNGPHWLALREGNFSAVPTGPLTGSEADALIRDATGMPIVGDLDTTTGVSPLPQDEHTSGEAHFYADDNRQTFPFNFTTSSTHDASNLFGTPKRVELEHPPRFMIDAGHVNSLDNIVQWMLTPGPSDRPSIQQVLELESIKWVTTHRRAGATVFEGNWGPQEDDQDDDHSDTVMTDA</sequence>
<dbReference type="GO" id="GO:0004713">
    <property type="term" value="F:protein tyrosine kinase activity"/>
    <property type="evidence" value="ECO:0007669"/>
    <property type="project" value="TreeGrafter"/>
</dbReference>